<gene>
    <name evidence="1" type="ORF">OEG82_09725</name>
</gene>
<name>A0ABT3YEI1_9HYPH</name>
<evidence type="ECO:0000313" key="1">
    <source>
        <dbReference type="EMBL" id="MCY0094301.1"/>
    </source>
</evidence>
<proteinExistence type="predicted"/>
<evidence type="ECO:0000313" key="2">
    <source>
        <dbReference type="Proteomes" id="UP001081283"/>
    </source>
</evidence>
<keyword evidence="2" id="KW-1185">Reference proteome</keyword>
<protein>
    <recommendedName>
        <fullName evidence="3">PilZ domain-containing protein</fullName>
    </recommendedName>
</protein>
<comment type="caution">
    <text evidence="1">The sequence shown here is derived from an EMBL/GenBank/DDBJ whole genome shotgun (WGS) entry which is preliminary data.</text>
</comment>
<organism evidence="1 2">
    <name type="scientific">Hoeflea ulvae</name>
    <dbReference type="NCBI Taxonomy" id="2983764"/>
    <lineage>
        <taxon>Bacteria</taxon>
        <taxon>Pseudomonadati</taxon>
        <taxon>Pseudomonadota</taxon>
        <taxon>Alphaproteobacteria</taxon>
        <taxon>Hyphomicrobiales</taxon>
        <taxon>Rhizobiaceae</taxon>
        <taxon>Hoeflea</taxon>
    </lineage>
</organism>
<dbReference type="EMBL" id="JAOVZQ010000001">
    <property type="protein sequence ID" value="MCY0094301.1"/>
    <property type="molecule type" value="Genomic_DNA"/>
</dbReference>
<sequence>MTTQHAASTHTPNYLTRMALDRQERKWPRRDCSVLFNIFFMRKGVRQISKAQLRVFNISEGGLLATSRRADIPDNFYISIGDKQLLIACAIVARKDGMLNVRFLHDLPTVFVDVVASLQDPFALLEEIRPALYGLEGHAKPS</sequence>
<accession>A0ABT3YEI1</accession>
<reference evidence="1" key="1">
    <citation type="submission" date="2022-10" db="EMBL/GenBank/DDBJ databases">
        <title>Hoeflea sp. J2-29, isolated from marine algae.</title>
        <authorList>
            <person name="Kristyanto S."/>
            <person name="Kim J.M."/>
            <person name="Jeon C.O."/>
        </authorList>
    </citation>
    <scope>NUCLEOTIDE SEQUENCE</scope>
    <source>
        <strain evidence="1">J2-29</strain>
    </source>
</reference>
<dbReference type="Proteomes" id="UP001081283">
    <property type="component" value="Unassembled WGS sequence"/>
</dbReference>
<evidence type="ECO:0008006" key="3">
    <source>
        <dbReference type="Google" id="ProtNLM"/>
    </source>
</evidence>
<dbReference type="RefSeq" id="WP_267612250.1">
    <property type="nucleotide sequence ID" value="NZ_JAOVZQ010000001.1"/>
</dbReference>